<evidence type="ECO:0000256" key="3">
    <source>
        <dbReference type="ARBA" id="ARBA00022454"/>
    </source>
</evidence>
<dbReference type="InterPro" id="IPR044437">
    <property type="entry name" value="SETD2/Set2_SET"/>
</dbReference>
<feature type="region of interest" description="Disordered" evidence="11">
    <location>
        <begin position="2175"/>
        <end position="2231"/>
    </location>
</feature>
<name>A0A8T2YV12_POPDE</name>
<feature type="domain" description="Post-SET" evidence="13">
    <location>
        <begin position="1512"/>
        <end position="1528"/>
    </location>
</feature>
<dbReference type="PROSITE" id="PS50280">
    <property type="entry name" value="SET"/>
    <property type="match status" value="1"/>
</dbReference>
<feature type="region of interest" description="Disordered" evidence="11">
    <location>
        <begin position="319"/>
        <end position="343"/>
    </location>
</feature>
<evidence type="ECO:0000256" key="2">
    <source>
        <dbReference type="ARBA" id="ARBA00004286"/>
    </source>
</evidence>
<accession>A0A8T2YV12</accession>
<dbReference type="InterPro" id="IPR046341">
    <property type="entry name" value="SET_dom_sf"/>
</dbReference>
<dbReference type="InterPro" id="IPR050777">
    <property type="entry name" value="SET2_Histone-Lys_MeTrsfase"/>
</dbReference>
<feature type="region of interest" description="Disordered" evidence="11">
    <location>
        <begin position="1086"/>
        <end position="1138"/>
    </location>
</feature>
<feature type="region of interest" description="Disordered" evidence="11">
    <location>
        <begin position="2271"/>
        <end position="2292"/>
    </location>
</feature>
<dbReference type="SMART" id="SM00317">
    <property type="entry name" value="SET"/>
    <property type="match status" value="1"/>
</dbReference>
<evidence type="ECO:0000259" key="12">
    <source>
        <dbReference type="PROSITE" id="PS50280"/>
    </source>
</evidence>
<dbReference type="FunFam" id="2.170.270.10:FF:000035">
    <property type="entry name" value="Histone-lysine N-methyltransferase"/>
    <property type="match status" value="1"/>
</dbReference>
<comment type="caution">
    <text evidence="16">The sequence shown here is derived from an EMBL/GenBank/DDBJ whole genome shotgun (WGS) entry which is preliminary data.</text>
</comment>
<evidence type="ECO:0000259" key="15">
    <source>
        <dbReference type="PROSITE" id="PS51215"/>
    </source>
</evidence>
<feature type="domain" description="CW-type" evidence="14">
    <location>
        <begin position="1208"/>
        <end position="1262"/>
    </location>
</feature>
<feature type="region of interest" description="Disordered" evidence="11">
    <location>
        <begin position="268"/>
        <end position="300"/>
    </location>
</feature>
<keyword evidence="3" id="KW-0158">Chromosome</keyword>
<evidence type="ECO:0000256" key="8">
    <source>
        <dbReference type="ARBA" id="ARBA00022771"/>
    </source>
</evidence>
<evidence type="ECO:0000256" key="6">
    <source>
        <dbReference type="ARBA" id="ARBA00022691"/>
    </source>
</evidence>
<evidence type="ECO:0000313" key="16">
    <source>
        <dbReference type="EMBL" id="KAH8508973.1"/>
    </source>
</evidence>
<reference evidence="16" key="1">
    <citation type="journal article" date="2021" name="J. Hered.">
        <title>Genome Assembly of Salicaceae Populus deltoides (Eastern Cottonwood) I-69 Based on Nanopore Sequencing and Hi-C Technologies.</title>
        <authorList>
            <person name="Bai S."/>
            <person name="Wu H."/>
            <person name="Zhang J."/>
            <person name="Pan Z."/>
            <person name="Zhao W."/>
            <person name="Li Z."/>
            <person name="Tong C."/>
        </authorList>
    </citation>
    <scope>NUCLEOTIDE SEQUENCE</scope>
    <source>
        <tissue evidence="16">Leaf</tissue>
    </source>
</reference>
<dbReference type="PROSITE" id="PS51050">
    <property type="entry name" value="ZF_CW"/>
    <property type="match status" value="1"/>
</dbReference>
<feature type="compositionally biased region" description="Polar residues" evidence="11">
    <location>
        <begin position="1621"/>
        <end position="1630"/>
    </location>
</feature>
<evidence type="ECO:0000256" key="1">
    <source>
        <dbReference type="ARBA" id="ARBA00004123"/>
    </source>
</evidence>
<feature type="compositionally biased region" description="Polar residues" evidence="11">
    <location>
        <begin position="2202"/>
        <end position="2229"/>
    </location>
</feature>
<dbReference type="GO" id="GO:0005694">
    <property type="term" value="C:chromosome"/>
    <property type="evidence" value="ECO:0007669"/>
    <property type="project" value="UniProtKB-SubCell"/>
</dbReference>
<dbReference type="EMBL" id="JACEGQ020000005">
    <property type="protein sequence ID" value="KAH8508973.1"/>
    <property type="molecule type" value="Genomic_DNA"/>
</dbReference>
<feature type="region of interest" description="Disordered" evidence="11">
    <location>
        <begin position="161"/>
        <end position="182"/>
    </location>
</feature>
<feature type="compositionally biased region" description="Basic residues" evidence="11">
    <location>
        <begin position="769"/>
        <end position="779"/>
    </location>
</feature>
<comment type="subcellular location">
    <subcellularLocation>
        <location evidence="2">Chromosome</location>
    </subcellularLocation>
    <subcellularLocation>
        <location evidence="1">Nucleus</location>
    </subcellularLocation>
</comment>
<keyword evidence="17" id="KW-1185">Reference proteome</keyword>
<dbReference type="Proteomes" id="UP000807159">
    <property type="component" value="Chromosome 5"/>
</dbReference>
<sequence length="2292" mass="251352">MGACENSFEPHEPLTLAATEQHSCLEFIKDSEQLPVLETAHSLIDTNVEPSSATDGFVDLSQKDNVVCASHSDVKAVSADMGIGLTGEGESVVGLTAGKLLEDESGVIGDCLDERQSGIDDCNGETDRSWEEKAGLGVKNGGPLDCERSLELLERNCDQQDGRVDDKKTGVQDVTEEESDGLVTVEADTSDEVVPSTSCETSVESILGNDMTRNCDQQDDQNDHESGSVQGVMEEKNDGLAAIKIVNSDEIVLSLSSEMPTELMQAKDWSRNGDQQDDQRDDKNVSVQGVMEQHSSGLAPIEFDDIHDEIVLSSGQGMPAELLPEKGLPSDGNEQHKHDCGTSQEAVMEEKIDNLTGLENSDLQAVMEQKSDGLVATKTADTCENILPSLGYEMPAERLPRNGVEKDKQDRSTSMVLTMEERNNDLAGIESIIMEGFMEEKSDGLAAIEIATLNEIGPLSGCEIPAGLISVNGYGVELDKQYDGTSPTVVPKERSVLLTRLETDNQDQILPSLDHGMHLESTTVTCPPSKCLQPDDQKGDQIISCLIAGGVMEETSDALDATDTTTSNWLLSSQGLERTLKLMPMTGMPEESVYHDEQKLIPSEVDSKIVNGLAIERVPEQESDASARIRADIYAQVSPHGAIDSNSAGDCSGETVNEAKNHVSIDSVSETKCHDIASPSSQRSNRVRKSSRKAQTKRAARKSRNTTKVPNLHLGIETVFKSVTRKRSCFSKPARSSAWGLLGNITHAFTMIDGPRLDEIENNGSQKARGGRGSRKRNNRAGGRSQRSSKKDCAPASCIRLKVKVGKEACQTEANPKIMIPEVIDTKASAELVSNYGVESYQETSFEMSKLVHYAEDNVAEEGAGKQLQSFDIKLKADLHCDPYGMDVNLANKDMEGMVIFEKSPGDTVEDYIGVPLNTEVEALGATTEKRYTDPGTSPDSEVINLVSEGQVDARCPEDFHDAVLSSSKAFATDQGGNGKRKGKKKERLPQAANCSPAAASLNKVKLAKKRGGRQRKADGLSSTEILTSSSSVNGLINTPSSKECSAEQVPLSRETELEVSGEVLTKEISMETKICVGGLDAELRSSGSQISRNPLPSTKSRGNGVNKGRSKVSDSAKSRRANGCKDRGNDRKSVKKNKAKGKSVCDHVFYKVDDDPEIGQEAFCSDMKYRCNHTADENGKIDAGQDTAAEEVADLDTPSSGVMEQNLSPDNAWVRCDDCLKWRRIPVRLVESISQTHCQWICKDNMNKAFADCSFPQEKSNAEINAELGISDVDEDGCDAPSNYMELECRQTSVSKEYEFTRITTNQFLHRSRKTQTIDEIMVCYCKAPVAGRLGCGDECLNRMLNIECVQGTCPCGDHCSNQQFQKRNYAEMTWERCGKKGFGLRLDEDISRGQFLIEYVGEVLDVHAYEARQKDYASKGHKHFYFMTLDGSEAASKCCDESTGGSFQVIDACAKGNLGRFINHSCDPNCRTEKWVVNGEICIGLFALRDIKKGEEVTFDYNYVRVVGAAAKRCYCGSPQCRGYIGGDPTSTEVVDQVDSDEEFPEPVMLEDGRVGGGLKNKISKTNFFGLSKDREIEFKTAVGNLEVATEIKDLTSQLTPAMSLSPSASEMNGLPGDFSSSSQQVETSPKAEDVMSQPTPAVQQEISMEETMNKSLYSSQKLRTSPTSTPTKILPDDVMINRKSKPAAAENKRVFVKSRFIIKTPHQSSLIKKGKSAGNLININKVQTIASKPQFPLIKPKKLIESTSNGHFEAVQEKLNELLDSEGGISKRKDAPKGYLKLLLLTAASGAIRSGEAIQSNRELSMILDALLKTRSRVVLMDIINKNGLRMLHNIMKQYRRDFKKIPILRKLLKVLEHLAVREILTLEHISGGPPCPGMESFTESMLSLTEHDDKQVHQIARSFRDRWIPRHIRKHSYMDRDDGRMEIHRGSNCNRVSASHNHWHDQGVRHTEALNGVVESNLAMTSGGTAVHEDNSVNRVGSGTRTRKRKTRWDQPAVGNIASSSLQHIKQNVNSGLVQQYESNPLLELSKEVPVHVDKAGREYTYCPHCVRNYHWQDESSSADDRKQNIHEDVPPGFSSPINAALASNASSTVADPPQQNVFHLKFPVGMVVGLPQKKFNSRFPVSYGIPLSVMQQLGSPLAETVESWVIAPGMPFHPFPPLPPLPSCKKGTQPSCALSSMEVDGDADRGQKDSHDPTTCPNENSPSMSGANQPDVNSPCPNDRQTFKRARGFSYDLGRRYFKQQKWNKVSPPWVRNRNEWGCVGDNSRGGMCSTDMGSLTNEQRNS</sequence>
<dbReference type="Gene3D" id="2.170.270.10">
    <property type="entry name" value="SET domain"/>
    <property type="match status" value="1"/>
</dbReference>
<keyword evidence="9" id="KW-0862">Zinc</keyword>
<dbReference type="InterPro" id="IPR003616">
    <property type="entry name" value="Post-SET_dom"/>
</dbReference>
<dbReference type="GO" id="GO:0032259">
    <property type="term" value="P:methylation"/>
    <property type="evidence" value="ECO:0007669"/>
    <property type="project" value="UniProtKB-KW"/>
</dbReference>
<keyword evidence="6" id="KW-0949">S-adenosyl-L-methionine</keyword>
<dbReference type="GO" id="GO:0005634">
    <property type="term" value="C:nucleus"/>
    <property type="evidence" value="ECO:0007669"/>
    <property type="project" value="UniProtKB-SubCell"/>
</dbReference>
<evidence type="ECO:0000256" key="7">
    <source>
        <dbReference type="ARBA" id="ARBA00022723"/>
    </source>
</evidence>
<evidence type="ECO:0000256" key="9">
    <source>
        <dbReference type="ARBA" id="ARBA00022833"/>
    </source>
</evidence>
<organism evidence="16 17">
    <name type="scientific">Populus deltoides</name>
    <name type="common">Eastern poplar</name>
    <name type="synonym">Eastern cottonwood</name>
    <dbReference type="NCBI Taxonomy" id="3696"/>
    <lineage>
        <taxon>Eukaryota</taxon>
        <taxon>Viridiplantae</taxon>
        <taxon>Streptophyta</taxon>
        <taxon>Embryophyta</taxon>
        <taxon>Tracheophyta</taxon>
        <taxon>Spermatophyta</taxon>
        <taxon>Magnoliopsida</taxon>
        <taxon>eudicotyledons</taxon>
        <taxon>Gunneridae</taxon>
        <taxon>Pentapetalae</taxon>
        <taxon>rosids</taxon>
        <taxon>fabids</taxon>
        <taxon>Malpighiales</taxon>
        <taxon>Salicaceae</taxon>
        <taxon>Saliceae</taxon>
        <taxon>Populus</taxon>
    </lineage>
</organism>
<keyword evidence="10" id="KW-0539">Nucleus</keyword>
<feature type="region of interest" description="Disordered" evidence="11">
    <location>
        <begin position="757"/>
        <end position="791"/>
    </location>
</feature>
<keyword evidence="7" id="KW-0479">Metal-binding</keyword>
<evidence type="ECO:0000256" key="11">
    <source>
        <dbReference type="SAM" id="MobiDB-lite"/>
    </source>
</evidence>
<gene>
    <name evidence="16" type="ORF">H0E87_010924</name>
</gene>
<dbReference type="Pfam" id="PF00856">
    <property type="entry name" value="SET"/>
    <property type="match status" value="1"/>
</dbReference>
<feature type="compositionally biased region" description="Polar residues" evidence="11">
    <location>
        <begin position="2281"/>
        <end position="2292"/>
    </location>
</feature>
<feature type="region of interest" description="Disordered" evidence="11">
    <location>
        <begin position="1606"/>
        <end position="1641"/>
    </location>
</feature>
<evidence type="ECO:0008006" key="18">
    <source>
        <dbReference type="Google" id="ProtNLM"/>
    </source>
</evidence>
<feature type="domain" description="SET" evidence="12">
    <location>
        <begin position="1364"/>
        <end position="1504"/>
    </location>
</feature>
<feature type="region of interest" description="Disordered" evidence="11">
    <location>
        <begin position="670"/>
        <end position="711"/>
    </location>
</feature>
<dbReference type="SMART" id="SM00508">
    <property type="entry name" value="PostSET"/>
    <property type="match status" value="1"/>
</dbReference>
<feature type="domain" description="AWS" evidence="15">
    <location>
        <begin position="1320"/>
        <end position="1370"/>
    </location>
</feature>
<protein>
    <recommendedName>
        <fullName evidence="18">Histone-lysine N-methyltransferase ASHH2</fullName>
    </recommendedName>
</protein>
<proteinExistence type="predicted"/>
<dbReference type="SMART" id="SM00570">
    <property type="entry name" value="AWS"/>
    <property type="match status" value="1"/>
</dbReference>
<feature type="compositionally biased region" description="Basic and acidic residues" evidence="11">
    <location>
        <begin position="2191"/>
        <end position="2201"/>
    </location>
</feature>
<evidence type="ECO:0000259" key="14">
    <source>
        <dbReference type="PROSITE" id="PS51050"/>
    </source>
</evidence>
<dbReference type="GO" id="GO:0008270">
    <property type="term" value="F:zinc ion binding"/>
    <property type="evidence" value="ECO:0007669"/>
    <property type="project" value="UniProtKB-KW"/>
</dbReference>
<feature type="region of interest" description="Disordered" evidence="11">
    <location>
        <begin position="967"/>
        <end position="995"/>
    </location>
</feature>
<evidence type="ECO:0000256" key="10">
    <source>
        <dbReference type="ARBA" id="ARBA00023242"/>
    </source>
</evidence>
<dbReference type="Pfam" id="PF17907">
    <property type="entry name" value="AWS"/>
    <property type="match status" value="1"/>
</dbReference>
<keyword evidence="5" id="KW-0808">Transferase</keyword>
<evidence type="ECO:0000313" key="17">
    <source>
        <dbReference type="Proteomes" id="UP000807159"/>
    </source>
</evidence>
<evidence type="ECO:0000259" key="13">
    <source>
        <dbReference type="PROSITE" id="PS50868"/>
    </source>
</evidence>
<dbReference type="CDD" id="cd19172">
    <property type="entry name" value="SET_SETD2"/>
    <property type="match status" value="1"/>
</dbReference>
<dbReference type="PANTHER" id="PTHR22884">
    <property type="entry name" value="SET DOMAIN PROTEINS"/>
    <property type="match status" value="1"/>
</dbReference>
<feature type="compositionally biased region" description="Basic and acidic residues" evidence="11">
    <location>
        <begin position="161"/>
        <end position="170"/>
    </location>
</feature>
<dbReference type="PROSITE" id="PS50868">
    <property type="entry name" value="POST_SET"/>
    <property type="match status" value="1"/>
</dbReference>
<keyword evidence="8" id="KW-0863">Zinc-finger</keyword>
<dbReference type="Gene3D" id="3.30.40.100">
    <property type="match status" value="1"/>
</dbReference>
<dbReference type="GO" id="GO:0046975">
    <property type="term" value="F:histone H3K36 methyltransferase activity"/>
    <property type="evidence" value="ECO:0007669"/>
    <property type="project" value="InterPro"/>
</dbReference>
<dbReference type="InterPro" id="IPR006560">
    <property type="entry name" value="AWS_dom"/>
</dbReference>
<dbReference type="InterPro" id="IPR011124">
    <property type="entry name" value="Znf_CW"/>
</dbReference>
<dbReference type="PROSITE" id="PS51215">
    <property type="entry name" value="AWS"/>
    <property type="match status" value="1"/>
</dbReference>
<dbReference type="Pfam" id="PF07496">
    <property type="entry name" value="zf-CW"/>
    <property type="match status" value="1"/>
</dbReference>
<evidence type="ECO:0000256" key="5">
    <source>
        <dbReference type="ARBA" id="ARBA00022679"/>
    </source>
</evidence>
<feature type="compositionally biased region" description="Basic and acidic residues" evidence="11">
    <location>
        <begin position="1112"/>
        <end position="1133"/>
    </location>
</feature>
<dbReference type="InterPro" id="IPR001214">
    <property type="entry name" value="SET_dom"/>
</dbReference>
<dbReference type="SUPFAM" id="SSF82199">
    <property type="entry name" value="SET domain"/>
    <property type="match status" value="1"/>
</dbReference>
<evidence type="ECO:0000256" key="4">
    <source>
        <dbReference type="ARBA" id="ARBA00022603"/>
    </source>
</evidence>
<feature type="compositionally biased region" description="Polar residues" evidence="11">
    <location>
        <begin position="1086"/>
        <end position="1104"/>
    </location>
</feature>
<feature type="compositionally biased region" description="Basic residues" evidence="11">
    <location>
        <begin position="685"/>
        <end position="705"/>
    </location>
</feature>
<keyword evidence="4" id="KW-0489">Methyltransferase</keyword>